<evidence type="ECO:0000313" key="2">
    <source>
        <dbReference type="EMBL" id="PIR94146.1"/>
    </source>
</evidence>
<dbReference type="PANTHER" id="PTHR23526">
    <property type="entry name" value="INTEGRAL MEMBRANE TRANSPORT PROTEIN-RELATED"/>
    <property type="match status" value="1"/>
</dbReference>
<comment type="caution">
    <text evidence="2">The sequence shown here is derived from an EMBL/GenBank/DDBJ whole genome shotgun (WGS) entry which is preliminary data.</text>
</comment>
<proteinExistence type="predicted"/>
<dbReference type="PANTHER" id="PTHR23526:SF2">
    <property type="entry name" value="MAJOR FACILITATOR SUPERFAMILY (MFS) PROFILE DOMAIN-CONTAINING PROTEIN"/>
    <property type="match status" value="1"/>
</dbReference>
<evidence type="ECO:0000313" key="3">
    <source>
        <dbReference type="Proteomes" id="UP000229901"/>
    </source>
</evidence>
<feature type="transmembrane region" description="Helical" evidence="1">
    <location>
        <begin position="306"/>
        <end position="324"/>
    </location>
</feature>
<organism evidence="2 3">
    <name type="scientific">Candidatus Falkowbacteria bacterium CG10_big_fil_rev_8_21_14_0_10_39_11</name>
    <dbReference type="NCBI Taxonomy" id="1974565"/>
    <lineage>
        <taxon>Bacteria</taxon>
        <taxon>Candidatus Falkowiibacteriota</taxon>
    </lineage>
</organism>
<feature type="transmembrane region" description="Helical" evidence="1">
    <location>
        <begin position="177"/>
        <end position="195"/>
    </location>
</feature>
<feature type="transmembrane region" description="Helical" evidence="1">
    <location>
        <begin position="282"/>
        <end position="300"/>
    </location>
</feature>
<sequence length="403" mass="46644">MRLYQHFHYHEFYRFFRTDFWQFELSAWLHVFGRSLISIFIPIILLKTGYSISAIMLYYLLYNLFDVPLNFVAKSLIYRLGAKKVTALGTISYLIFFFLFYNLALGNWTTLAFMALFMAIYDALYWVSHLYFFVKCSPHKKNLQKDNSLLYIAKKFAGVLAPLFGALILIFTSEQVLIISSIIILILSLWPLFHIKNIDDKPKKEPISVFKFFTKWSDIKEYLITSFSSFHGVAEGIIWPIYIFTIFNSLQSVAIIPIIVSLTTMIFTYFSGHMKKSNRNTMIVTGATLIALTWISRLLFDSTIFYYITVFFIGLFTILISLPLESTLFEKAEKKDLLTASTFRNIFSMAPRILFYGALYLTINVFSVSFISASAGMFVIVFISLIISSPNKIKLTQKQLLSK</sequence>
<keyword evidence="1" id="KW-0472">Membrane</keyword>
<feature type="transmembrane region" description="Helical" evidence="1">
    <location>
        <begin position="111"/>
        <end position="134"/>
    </location>
</feature>
<dbReference type="InterPro" id="IPR052528">
    <property type="entry name" value="Sugar_transport-like"/>
</dbReference>
<feature type="transmembrane region" description="Helical" evidence="1">
    <location>
        <begin position="155"/>
        <end position="171"/>
    </location>
</feature>
<feature type="transmembrane region" description="Helical" evidence="1">
    <location>
        <begin position="85"/>
        <end position="105"/>
    </location>
</feature>
<dbReference type="InterPro" id="IPR036259">
    <property type="entry name" value="MFS_trans_sf"/>
</dbReference>
<dbReference type="SUPFAM" id="SSF103473">
    <property type="entry name" value="MFS general substrate transporter"/>
    <property type="match status" value="1"/>
</dbReference>
<keyword evidence="1" id="KW-1133">Transmembrane helix</keyword>
<reference evidence="3" key="1">
    <citation type="submission" date="2017-09" db="EMBL/GenBank/DDBJ databases">
        <title>Depth-based differentiation of microbial function through sediment-hosted aquifers and enrichment of novel symbionts in the deep terrestrial subsurface.</title>
        <authorList>
            <person name="Probst A.J."/>
            <person name="Ladd B."/>
            <person name="Jarett J.K."/>
            <person name="Geller-Mcgrath D.E."/>
            <person name="Sieber C.M.K."/>
            <person name="Emerson J.B."/>
            <person name="Anantharaman K."/>
            <person name="Thomas B.C."/>
            <person name="Malmstrom R."/>
            <person name="Stieglmeier M."/>
            <person name="Klingl A."/>
            <person name="Woyke T."/>
            <person name="Ryan C.M."/>
            <person name="Banfield J.F."/>
        </authorList>
    </citation>
    <scope>NUCLEOTIDE SEQUENCE [LARGE SCALE GENOMIC DNA]</scope>
</reference>
<accession>A0A2H0V4X1</accession>
<feature type="transmembrane region" description="Helical" evidence="1">
    <location>
        <begin position="250"/>
        <end position="270"/>
    </location>
</feature>
<name>A0A2H0V4X1_9BACT</name>
<dbReference type="Proteomes" id="UP000229901">
    <property type="component" value="Unassembled WGS sequence"/>
</dbReference>
<feature type="transmembrane region" description="Helical" evidence="1">
    <location>
        <begin position="222"/>
        <end position="244"/>
    </location>
</feature>
<dbReference type="Gene3D" id="1.20.1250.20">
    <property type="entry name" value="MFS general substrate transporter like domains"/>
    <property type="match status" value="1"/>
</dbReference>
<feature type="transmembrane region" description="Helical" evidence="1">
    <location>
        <begin position="369"/>
        <end position="388"/>
    </location>
</feature>
<dbReference type="GO" id="GO:0022857">
    <property type="term" value="F:transmembrane transporter activity"/>
    <property type="evidence" value="ECO:0007669"/>
    <property type="project" value="InterPro"/>
</dbReference>
<evidence type="ECO:0008006" key="4">
    <source>
        <dbReference type="Google" id="ProtNLM"/>
    </source>
</evidence>
<dbReference type="EMBL" id="PFAP01000017">
    <property type="protein sequence ID" value="PIR94146.1"/>
    <property type="molecule type" value="Genomic_DNA"/>
</dbReference>
<dbReference type="AlphaFoldDB" id="A0A2H0V4X1"/>
<protein>
    <recommendedName>
        <fullName evidence="4">Major facilitator superfamily (MFS) profile domain-containing protein</fullName>
    </recommendedName>
</protein>
<dbReference type="InterPro" id="IPR011701">
    <property type="entry name" value="MFS"/>
</dbReference>
<evidence type="ECO:0000256" key="1">
    <source>
        <dbReference type="SAM" id="Phobius"/>
    </source>
</evidence>
<keyword evidence="1" id="KW-0812">Transmembrane</keyword>
<gene>
    <name evidence="2" type="ORF">COT97_02885</name>
</gene>
<dbReference type="Pfam" id="PF07690">
    <property type="entry name" value="MFS_1"/>
    <property type="match status" value="1"/>
</dbReference>